<gene>
    <name evidence="2" type="ORF">ERX46_07885</name>
</gene>
<name>A0A4Q4KN81_9FLAO</name>
<dbReference type="AlphaFoldDB" id="A0A4Q4KN81"/>
<reference evidence="2 3" key="1">
    <citation type="submission" date="2019-02" db="EMBL/GenBank/DDBJ databases">
        <title>Genome sequence of the sea-ice species Brumimicrobium glaciale.</title>
        <authorList>
            <person name="Bowman J.P."/>
        </authorList>
    </citation>
    <scope>NUCLEOTIDE SEQUENCE [LARGE SCALE GENOMIC DNA]</scope>
    <source>
        <strain evidence="2 3">IC156</strain>
    </source>
</reference>
<proteinExistence type="predicted"/>
<keyword evidence="3" id="KW-1185">Reference proteome</keyword>
<sequence length="250" mass="28679">MKKIQITFLAIILCFTSFSQNNLQGFAEVSQSIHTDNFTETNLKAGITFPKADESFSILIHYSYNGNSKMTNTGQYIPAYTMTSHFLGFGLKHRMFNENTFYSPSISLSFQTEIASDYRGEFVNEDYHPRPKYFTKRVHEYGKNYTVYSGIYYISSPLIGRLAIENEFKVSKSLSINLGLGAYFRAFKAQKTSWSIDDEELFLGDPFDRQPEIEISKPINFKNVKNVVSFDLTLGLIYKFSISKNTSVEK</sequence>
<accession>A0A4Q4KN81</accession>
<feature type="signal peptide" evidence="1">
    <location>
        <begin position="1"/>
        <end position="19"/>
    </location>
</feature>
<comment type="caution">
    <text evidence="2">The sequence shown here is derived from an EMBL/GenBank/DDBJ whole genome shotgun (WGS) entry which is preliminary data.</text>
</comment>
<dbReference type="Proteomes" id="UP000293952">
    <property type="component" value="Unassembled WGS sequence"/>
</dbReference>
<feature type="chain" id="PRO_5020899813" description="DUF3575 domain-containing protein" evidence="1">
    <location>
        <begin position="20"/>
        <end position="250"/>
    </location>
</feature>
<dbReference type="OrthoDB" id="945117at2"/>
<evidence type="ECO:0008006" key="4">
    <source>
        <dbReference type="Google" id="ProtNLM"/>
    </source>
</evidence>
<protein>
    <recommendedName>
        <fullName evidence="4">DUF3575 domain-containing protein</fullName>
    </recommendedName>
</protein>
<organism evidence="2 3">
    <name type="scientific">Brumimicrobium glaciale</name>
    <dbReference type="NCBI Taxonomy" id="200475"/>
    <lineage>
        <taxon>Bacteria</taxon>
        <taxon>Pseudomonadati</taxon>
        <taxon>Bacteroidota</taxon>
        <taxon>Flavobacteriia</taxon>
        <taxon>Flavobacteriales</taxon>
        <taxon>Crocinitomicaceae</taxon>
        <taxon>Brumimicrobium</taxon>
    </lineage>
</organism>
<evidence type="ECO:0000256" key="1">
    <source>
        <dbReference type="SAM" id="SignalP"/>
    </source>
</evidence>
<dbReference type="RefSeq" id="WP_130093315.1">
    <property type="nucleotide sequence ID" value="NZ_SETE01000003.1"/>
</dbReference>
<dbReference type="EMBL" id="SETE01000003">
    <property type="protein sequence ID" value="RYM33874.1"/>
    <property type="molecule type" value="Genomic_DNA"/>
</dbReference>
<evidence type="ECO:0000313" key="3">
    <source>
        <dbReference type="Proteomes" id="UP000293952"/>
    </source>
</evidence>
<evidence type="ECO:0000313" key="2">
    <source>
        <dbReference type="EMBL" id="RYM33874.1"/>
    </source>
</evidence>
<keyword evidence="1" id="KW-0732">Signal</keyword>